<proteinExistence type="predicted"/>
<dbReference type="Proteomes" id="UP000239388">
    <property type="component" value="Unassembled WGS sequence"/>
</dbReference>
<gene>
    <name evidence="1" type="ORF">C5Y98_12195</name>
</gene>
<name>A0A2S8FW94_9BACT</name>
<accession>A0A2S8FW94</accession>
<evidence type="ECO:0000313" key="1">
    <source>
        <dbReference type="EMBL" id="PQO36456.1"/>
    </source>
</evidence>
<comment type="caution">
    <text evidence="1">The sequence shown here is derived from an EMBL/GenBank/DDBJ whole genome shotgun (WGS) entry which is preliminary data.</text>
</comment>
<dbReference type="AlphaFoldDB" id="A0A2S8FW94"/>
<protein>
    <submittedName>
        <fullName evidence="1">Uncharacterized protein</fullName>
    </submittedName>
</protein>
<sequence length="302" mass="34172">MEIRFGVICTTWGGTTAIFRLLKEYWMLGVGSDLEEVGFTLQVSPCLAQDSSALSSDEIALFGKYPALKRTKSGAVLELRYLSKVVTARDVESTKLNPTLTNLAMGELLSQLESFELQLQKYAQFDVDRFLGLTSNLFTAPIESMEHAQNIEQAYRELPQATRNLPLMPEPEAHPDALKLLPDPFYWSYGDSFSPHGSDIGIDVWNAYRDRRIKTGLPTIEFLHDMIGQYRAEDDAPTRFVIVLAVAFAEIKMHACICPILREMAIEEISRCDPKQLALPDFVPELRVALDRMQEKLEYLET</sequence>
<dbReference type="EMBL" id="PUIB01000013">
    <property type="protein sequence ID" value="PQO36456.1"/>
    <property type="molecule type" value="Genomic_DNA"/>
</dbReference>
<evidence type="ECO:0000313" key="2">
    <source>
        <dbReference type="Proteomes" id="UP000239388"/>
    </source>
</evidence>
<organism evidence="1 2">
    <name type="scientific">Blastopirellula marina</name>
    <dbReference type="NCBI Taxonomy" id="124"/>
    <lineage>
        <taxon>Bacteria</taxon>
        <taxon>Pseudomonadati</taxon>
        <taxon>Planctomycetota</taxon>
        <taxon>Planctomycetia</taxon>
        <taxon>Pirellulales</taxon>
        <taxon>Pirellulaceae</taxon>
        <taxon>Blastopirellula</taxon>
    </lineage>
</organism>
<reference evidence="1 2" key="1">
    <citation type="submission" date="2018-02" db="EMBL/GenBank/DDBJ databases">
        <title>Comparative genomes isolates from brazilian mangrove.</title>
        <authorList>
            <person name="Araujo J.E."/>
            <person name="Taketani R.G."/>
            <person name="Silva M.C.P."/>
            <person name="Loureco M.V."/>
            <person name="Andreote F.D."/>
        </authorList>
    </citation>
    <scope>NUCLEOTIDE SEQUENCE [LARGE SCALE GENOMIC DNA]</scope>
    <source>
        <strain evidence="1 2">NAP PRIS-MGV</strain>
    </source>
</reference>